<dbReference type="InterPro" id="IPR023157">
    <property type="entry name" value="AGR-C-984p-like_sf"/>
</dbReference>
<name>A0A023D6I9_ACIMT</name>
<dbReference type="Pfam" id="PF06748">
    <property type="entry name" value="DUF1217"/>
    <property type="match status" value="1"/>
</dbReference>
<sequence>MTTIGMAAVPLYLSVEKDENAAVASYEKETPTAQAAAAAFTRSASAITSAAALMKNYQALTVVLGAYGLSSLIGQNAVVKDLLTQSVSDPKSLAATSGNPAWQKFAKAFADWSKSPLSSSSGVAQIAQDYMTSQFETSENGAAPGLGNALYFTRAMTGSMTVTDIMGDARLLNVVETVSGFDPSQFGALDYDEQVRLLTGKVDLSDFSSPAKIQRYAEQYLTLLQIHPQATTTPASMLSLYGASGQGDGILGLFGDSGSADTSLFSRLF</sequence>
<organism evidence="1 2">
    <name type="scientific">Acidomonas methanolica NBRC 104435</name>
    <dbReference type="NCBI Taxonomy" id="1231351"/>
    <lineage>
        <taxon>Bacteria</taxon>
        <taxon>Pseudomonadati</taxon>
        <taxon>Pseudomonadota</taxon>
        <taxon>Alphaproteobacteria</taxon>
        <taxon>Acetobacterales</taxon>
        <taxon>Acetobacteraceae</taxon>
        <taxon>Acidomonas</taxon>
    </lineage>
</organism>
<reference evidence="1 2" key="2">
    <citation type="journal article" date="2014" name="FEMS Microbiol. Lett.">
        <title>Draft genomic DNA sequence of the facultatively methylotrophic bacterium Acidomonas methanolica type strain MB58.</title>
        <authorList>
            <person name="Higashiura N."/>
            <person name="Hadano H."/>
            <person name="Hirakawa H."/>
            <person name="Matsutani M."/>
            <person name="Takabe S."/>
            <person name="Matsushita K."/>
            <person name="Azuma Y."/>
        </authorList>
    </citation>
    <scope>NUCLEOTIDE SEQUENCE [LARGE SCALE GENOMIC DNA]</scope>
    <source>
        <strain evidence="1 2">MB58</strain>
    </source>
</reference>
<dbReference type="Proteomes" id="UP000019760">
    <property type="component" value="Unassembled WGS sequence"/>
</dbReference>
<dbReference type="EMBL" id="BAND01000060">
    <property type="protein sequence ID" value="GAJ29431.1"/>
    <property type="molecule type" value="Genomic_DNA"/>
</dbReference>
<evidence type="ECO:0008006" key="3">
    <source>
        <dbReference type="Google" id="ProtNLM"/>
    </source>
</evidence>
<dbReference type="AlphaFoldDB" id="A0A023D6I9"/>
<keyword evidence="2" id="KW-1185">Reference proteome</keyword>
<proteinExistence type="predicted"/>
<dbReference type="InterPro" id="IPR010626">
    <property type="entry name" value="DUF1217"/>
</dbReference>
<comment type="caution">
    <text evidence="1">The sequence shown here is derived from an EMBL/GenBank/DDBJ whole genome shotgun (WGS) entry which is preliminary data.</text>
</comment>
<gene>
    <name evidence="1" type="ORF">Amme_060_067</name>
</gene>
<dbReference type="SUPFAM" id="SSF158837">
    <property type="entry name" value="AGR C 984p-like"/>
    <property type="match status" value="1"/>
</dbReference>
<reference evidence="2" key="1">
    <citation type="journal article" date="2014" name="FEMS Microbiol. Lett.">
        <title>Draft Genomic DNA Sequence of the Facultatively Methylotrophic Bacterium Acidomonas methanolica type strain MB58.</title>
        <authorList>
            <person name="Higashiura N."/>
            <person name="Hadano H."/>
            <person name="Hirakawa H."/>
            <person name="Matsutani M."/>
            <person name="Takabe S."/>
            <person name="Matsushita K."/>
            <person name="Azuma Y."/>
        </authorList>
    </citation>
    <scope>NUCLEOTIDE SEQUENCE [LARGE SCALE GENOMIC DNA]</scope>
    <source>
        <strain evidence="2">MB58</strain>
    </source>
</reference>
<accession>A0A023D6I9</accession>
<dbReference type="OrthoDB" id="7824597at2"/>
<dbReference type="Gene3D" id="1.10.3700.10">
    <property type="entry name" value="AGR C 984p-like"/>
    <property type="match status" value="1"/>
</dbReference>
<evidence type="ECO:0000313" key="2">
    <source>
        <dbReference type="Proteomes" id="UP000019760"/>
    </source>
</evidence>
<dbReference type="RefSeq" id="WP_042059262.1">
    <property type="nucleotide sequence ID" value="NZ_BAND01000060.1"/>
</dbReference>
<evidence type="ECO:0000313" key="1">
    <source>
        <dbReference type="EMBL" id="GAJ29431.1"/>
    </source>
</evidence>
<protein>
    <recommendedName>
        <fullName evidence="3">DUF1217 domain-containing protein</fullName>
    </recommendedName>
</protein>